<gene>
    <name evidence="2" type="ORF">SLEP1_g36014</name>
</gene>
<dbReference type="InterPro" id="IPR018333">
    <property type="entry name" value="Squalene_cyclase"/>
</dbReference>
<name>A0AAV5KQ95_9ROSI</name>
<comment type="caution">
    <text evidence="2">The sequence shown here is derived from an EMBL/GenBank/DDBJ whole genome shotgun (WGS) entry which is preliminary data.</text>
</comment>
<dbReference type="PANTHER" id="PTHR11764:SF20">
    <property type="entry name" value="LANOSTEROL SYNTHASE"/>
    <property type="match status" value="1"/>
</dbReference>
<reference evidence="2 3" key="1">
    <citation type="journal article" date="2021" name="Commun. Biol.">
        <title>The genome of Shorea leprosula (Dipterocarpaceae) highlights the ecological relevance of drought in aseasonal tropical rainforests.</title>
        <authorList>
            <person name="Ng K.K.S."/>
            <person name="Kobayashi M.J."/>
            <person name="Fawcett J.A."/>
            <person name="Hatakeyama M."/>
            <person name="Paape T."/>
            <person name="Ng C.H."/>
            <person name="Ang C.C."/>
            <person name="Tnah L.H."/>
            <person name="Lee C.T."/>
            <person name="Nishiyama T."/>
            <person name="Sese J."/>
            <person name="O'Brien M.J."/>
            <person name="Copetti D."/>
            <person name="Mohd Noor M.I."/>
            <person name="Ong R.C."/>
            <person name="Putra M."/>
            <person name="Sireger I.Z."/>
            <person name="Indrioko S."/>
            <person name="Kosugi Y."/>
            <person name="Izuno A."/>
            <person name="Isagi Y."/>
            <person name="Lee S.L."/>
            <person name="Shimizu K.K."/>
        </authorList>
    </citation>
    <scope>NUCLEOTIDE SEQUENCE [LARGE SCALE GENOMIC DNA]</scope>
    <source>
        <strain evidence="2">214</strain>
    </source>
</reference>
<dbReference type="InterPro" id="IPR008930">
    <property type="entry name" value="Terpenoid_cyclase/PrenylTrfase"/>
</dbReference>
<sequence>MLCCWVEDPYSEAFKLHLPRIADYLWVAEDGMKMQGYNGSQSWDTAFAVQAIISTVLAEESDAGRVLAGSVILCFQVLEDCPGDLNFWFRHVLKGAWPFSTADLGWPISDCTAEGLKV</sequence>
<dbReference type="PANTHER" id="PTHR11764">
    <property type="entry name" value="TERPENE CYCLASE/MUTASE FAMILY MEMBER"/>
    <property type="match status" value="1"/>
</dbReference>
<dbReference type="SUPFAM" id="SSF48239">
    <property type="entry name" value="Terpenoid cyclases/Protein prenyltransferases"/>
    <property type="match status" value="1"/>
</dbReference>
<dbReference type="GO" id="GO:0031559">
    <property type="term" value="F:oxidosqualene cyclase activity"/>
    <property type="evidence" value="ECO:0007669"/>
    <property type="project" value="UniProtKB-ARBA"/>
</dbReference>
<dbReference type="Gene3D" id="1.50.10.20">
    <property type="match status" value="1"/>
</dbReference>
<dbReference type="EMBL" id="BPVZ01000073">
    <property type="protein sequence ID" value="GKV26779.1"/>
    <property type="molecule type" value="Genomic_DNA"/>
</dbReference>
<accession>A0AAV5KQ95</accession>
<protein>
    <submittedName>
        <fullName evidence="2">Uncharacterized protein</fullName>
    </submittedName>
</protein>
<organism evidence="2 3">
    <name type="scientific">Rubroshorea leprosula</name>
    <dbReference type="NCBI Taxonomy" id="152421"/>
    <lineage>
        <taxon>Eukaryota</taxon>
        <taxon>Viridiplantae</taxon>
        <taxon>Streptophyta</taxon>
        <taxon>Embryophyta</taxon>
        <taxon>Tracheophyta</taxon>
        <taxon>Spermatophyta</taxon>
        <taxon>Magnoliopsida</taxon>
        <taxon>eudicotyledons</taxon>
        <taxon>Gunneridae</taxon>
        <taxon>Pentapetalae</taxon>
        <taxon>rosids</taxon>
        <taxon>malvids</taxon>
        <taxon>Malvales</taxon>
        <taxon>Dipterocarpaceae</taxon>
        <taxon>Rubroshorea</taxon>
    </lineage>
</organism>
<keyword evidence="3" id="KW-1185">Reference proteome</keyword>
<evidence type="ECO:0000313" key="3">
    <source>
        <dbReference type="Proteomes" id="UP001054252"/>
    </source>
</evidence>
<comment type="similarity">
    <text evidence="1">Belongs to the terpene cyclase/mutase family.</text>
</comment>
<dbReference type="GO" id="GO:0016104">
    <property type="term" value="P:triterpenoid biosynthetic process"/>
    <property type="evidence" value="ECO:0007669"/>
    <property type="project" value="InterPro"/>
</dbReference>
<evidence type="ECO:0000256" key="1">
    <source>
        <dbReference type="ARBA" id="ARBA00009755"/>
    </source>
</evidence>
<dbReference type="Proteomes" id="UP001054252">
    <property type="component" value="Unassembled WGS sequence"/>
</dbReference>
<proteinExistence type="inferred from homology"/>
<dbReference type="GO" id="GO:0005811">
    <property type="term" value="C:lipid droplet"/>
    <property type="evidence" value="ECO:0007669"/>
    <property type="project" value="InterPro"/>
</dbReference>
<evidence type="ECO:0000313" key="2">
    <source>
        <dbReference type="EMBL" id="GKV26779.1"/>
    </source>
</evidence>
<dbReference type="AlphaFoldDB" id="A0AAV5KQ95"/>